<evidence type="ECO:0000313" key="3">
    <source>
        <dbReference type="Proteomes" id="UP001627154"/>
    </source>
</evidence>
<sequence length="261" mass="30090">MPGRHARRAGEFTAGKHTDRQQSSVRRASKAHRRHRQRYKNTTTTTILPRVYGRVRDKIISEYKGLRENLENVVVISEPVYRCCYCSGRCVADDTIRYNTPPHQQHHHHTPIHRVCGGFFLIKIFDRPDSAIHPLDCSQCSVLYTHLPVCVCEYTRSESSIRESILRAVHDGRRASTIPVHKQRNSAKQSTCKRRRYNATENFCSRRRRRTYTATINSPPANFCTLRAPLCISSTHEKSTYTGAGVYIRRSISDAYKLRCA</sequence>
<dbReference type="AlphaFoldDB" id="A0ABD2XIQ7"/>
<accession>A0ABD2XIQ7</accession>
<feature type="region of interest" description="Disordered" evidence="1">
    <location>
        <begin position="1"/>
        <end position="37"/>
    </location>
</feature>
<evidence type="ECO:0000313" key="2">
    <source>
        <dbReference type="EMBL" id="KAL3404883.1"/>
    </source>
</evidence>
<comment type="caution">
    <text evidence="2">The sequence shown here is derived from an EMBL/GenBank/DDBJ whole genome shotgun (WGS) entry which is preliminary data.</text>
</comment>
<dbReference type="Proteomes" id="UP001627154">
    <property type="component" value="Unassembled WGS sequence"/>
</dbReference>
<feature type="compositionally biased region" description="Basic residues" evidence="1">
    <location>
        <begin position="27"/>
        <end position="37"/>
    </location>
</feature>
<name>A0ABD2XIQ7_9HYME</name>
<reference evidence="2 3" key="1">
    <citation type="journal article" date="2024" name="bioRxiv">
        <title>A reference genome for Trichogramma kaykai: A tiny desert-dwelling parasitoid wasp with competing sex-ratio distorters.</title>
        <authorList>
            <person name="Culotta J."/>
            <person name="Lindsey A.R."/>
        </authorList>
    </citation>
    <scope>NUCLEOTIDE SEQUENCE [LARGE SCALE GENOMIC DNA]</scope>
    <source>
        <strain evidence="2 3">KSX58</strain>
    </source>
</reference>
<gene>
    <name evidence="2" type="ORF">TKK_002542</name>
</gene>
<keyword evidence="3" id="KW-1185">Reference proteome</keyword>
<dbReference type="EMBL" id="JBJJXI010000022">
    <property type="protein sequence ID" value="KAL3404883.1"/>
    <property type="molecule type" value="Genomic_DNA"/>
</dbReference>
<feature type="compositionally biased region" description="Basic and acidic residues" evidence="1">
    <location>
        <begin position="8"/>
        <end position="20"/>
    </location>
</feature>
<organism evidence="2 3">
    <name type="scientific">Trichogramma kaykai</name>
    <dbReference type="NCBI Taxonomy" id="54128"/>
    <lineage>
        <taxon>Eukaryota</taxon>
        <taxon>Metazoa</taxon>
        <taxon>Ecdysozoa</taxon>
        <taxon>Arthropoda</taxon>
        <taxon>Hexapoda</taxon>
        <taxon>Insecta</taxon>
        <taxon>Pterygota</taxon>
        <taxon>Neoptera</taxon>
        <taxon>Endopterygota</taxon>
        <taxon>Hymenoptera</taxon>
        <taxon>Apocrita</taxon>
        <taxon>Proctotrupomorpha</taxon>
        <taxon>Chalcidoidea</taxon>
        <taxon>Trichogrammatidae</taxon>
        <taxon>Trichogramma</taxon>
    </lineage>
</organism>
<proteinExistence type="predicted"/>
<protein>
    <submittedName>
        <fullName evidence="2">Uncharacterized protein</fullName>
    </submittedName>
</protein>
<evidence type="ECO:0000256" key="1">
    <source>
        <dbReference type="SAM" id="MobiDB-lite"/>
    </source>
</evidence>